<evidence type="ECO:0000256" key="3">
    <source>
        <dbReference type="ARBA" id="ARBA00022475"/>
    </source>
</evidence>
<dbReference type="EMBL" id="CP014518">
    <property type="protein sequence ID" value="AMM33583.1"/>
    <property type="molecule type" value="Genomic_DNA"/>
</dbReference>
<sequence>MDMRWLTDVDWKDLLVPHTALLEIFLRGSLVYLCLYALLRLVLRRQRGGVGVTDLLVIVLIADAAQNAMAGQYTSLPDGLLLVAVIIGWAAVLDWLGYRFPLVQKFLSPPPLVLYSKGKLNRRAMRSENITVDEIMQEVRLQGMASLEEVELVALEGDGQMSIILKDQRARRQGKDLA</sequence>
<dbReference type="OrthoDB" id="8617494at2"/>
<dbReference type="PANTHER" id="PTHR34582:SF6">
    <property type="entry name" value="UPF0702 TRANSMEMBRANE PROTEIN YCAP"/>
    <property type="match status" value="1"/>
</dbReference>
<feature type="transmembrane region" description="Helical" evidence="7">
    <location>
        <begin position="79"/>
        <end position="98"/>
    </location>
</feature>
<dbReference type="InterPro" id="IPR007353">
    <property type="entry name" value="DUF421"/>
</dbReference>
<dbReference type="KEGG" id="satk:SA2016_2918"/>
<dbReference type="RefSeq" id="WP_141305742.1">
    <property type="nucleotide sequence ID" value="NZ_BJMO01000086.1"/>
</dbReference>
<evidence type="ECO:0000259" key="8">
    <source>
        <dbReference type="Pfam" id="PF04239"/>
    </source>
</evidence>
<feature type="transmembrane region" description="Helical" evidence="7">
    <location>
        <begin position="20"/>
        <end position="43"/>
    </location>
</feature>
<dbReference type="PATRIC" id="fig|37927.3.peg.2998"/>
<comment type="similarity">
    <text evidence="2">Belongs to the UPF0702 family.</text>
</comment>
<gene>
    <name evidence="9" type="ORF">SA2016_2918</name>
</gene>
<dbReference type="STRING" id="37927.SA2016_2918"/>
<protein>
    <submittedName>
        <fullName evidence="9">Membrane protein</fullName>
    </submittedName>
</protein>
<dbReference type="Pfam" id="PF04239">
    <property type="entry name" value="DUF421"/>
    <property type="match status" value="1"/>
</dbReference>
<keyword evidence="6 7" id="KW-0472">Membrane</keyword>
<evidence type="ECO:0000256" key="6">
    <source>
        <dbReference type="ARBA" id="ARBA00023136"/>
    </source>
</evidence>
<dbReference type="AlphaFoldDB" id="A0A127A2Q3"/>
<evidence type="ECO:0000256" key="7">
    <source>
        <dbReference type="SAM" id="Phobius"/>
    </source>
</evidence>
<keyword evidence="3" id="KW-1003">Cell membrane</keyword>
<keyword evidence="4 7" id="KW-0812">Transmembrane</keyword>
<evidence type="ECO:0000313" key="9">
    <source>
        <dbReference type="EMBL" id="AMM33583.1"/>
    </source>
</evidence>
<evidence type="ECO:0000256" key="1">
    <source>
        <dbReference type="ARBA" id="ARBA00004651"/>
    </source>
</evidence>
<dbReference type="InterPro" id="IPR023090">
    <property type="entry name" value="UPF0702_alpha/beta_dom_sf"/>
</dbReference>
<proteinExistence type="inferred from homology"/>
<evidence type="ECO:0000256" key="5">
    <source>
        <dbReference type="ARBA" id="ARBA00022989"/>
    </source>
</evidence>
<evidence type="ECO:0000256" key="2">
    <source>
        <dbReference type="ARBA" id="ARBA00006448"/>
    </source>
</evidence>
<dbReference type="Proteomes" id="UP000070134">
    <property type="component" value="Chromosome"/>
</dbReference>
<accession>A0A127A2Q3</accession>
<dbReference type="PANTHER" id="PTHR34582">
    <property type="entry name" value="UPF0702 TRANSMEMBRANE PROTEIN YCAP"/>
    <property type="match status" value="1"/>
</dbReference>
<dbReference type="GO" id="GO:0005886">
    <property type="term" value="C:plasma membrane"/>
    <property type="evidence" value="ECO:0007669"/>
    <property type="project" value="UniProtKB-SubCell"/>
</dbReference>
<dbReference type="Gene3D" id="3.30.240.20">
    <property type="entry name" value="bsu07140 like domains"/>
    <property type="match status" value="1"/>
</dbReference>
<feature type="domain" description="YetF C-terminal" evidence="8">
    <location>
        <begin position="100"/>
        <end position="168"/>
    </location>
</feature>
<evidence type="ECO:0000256" key="4">
    <source>
        <dbReference type="ARBA" id="ARBA00022692"/>
    </source>
</evidence>
<keyword evidence="5 7" id="KW-1133">Transmembrane helix</keyword>
<evidence type="ECO:0000313" key="10">
    <source>
        <dbReference type="Proteomes" id="UP000070134"/>
    </source>
</evidence>
<keyword evidence="10" id="KW-1185">Reference proteome</keyword>
<comment type="subcellular location">
    <subcellularLocation>
        <location evidence="1">Cell membrane</location>
        <topology evidence="1">Multi-pass membrane protein</topology>
    </subcellularLocation>
</comment>
<organism evidence="9 10">
    <name type="scientific">Sinomonas atrocyanea</name>
    <dbReference type="NCBI Taxonomy" id="37927"/>
    <lineage>
        <taxon>Bacteria</taxon>
        <taxon>Bacillati</taxon>
        <taxon>Actinomycetota</taxon>
        <taxon>Actinomycetes</taxon>
        <taxon>Micrococcales</taxon>
        <taxon>Micrococcaceae</taxon>
        <taxon>Sinomonas</taxon>
    </lineage>
</organism>
<name>A0A127A2Q3_9MICC</name>
<reference evidence="9 10" key="1">
    <citation type="submission" date="2016-02" db="EMBL/GenBank/DDBJ databases">
        <title>Complete genome of Sinomonas atrocyanea KCTC 3377.</title>
        <authorList>
            <person name="Kim K.M."/>
        </authorList>
    </citation>
    <scope>NUCLEOTIDE SEQUENCE [LARGE SCALE GENOMIC DNA]</scope>
    <source>
        <strain evidence="9 10">KCTC 3377</strain>
    </source>
</reference>